<proteinExistence type="predicted"/>
<dbReference type="RefSeq" id="WP_192759723.1">
    <property type="nucleotide sequence ID" value="NZ_JADBDZ010000001.1"/>
</dbReference>
<dbReference type="NCBIfam" id="TIGR00996">
    <property type="entry name" value="Mtu_fam_mce"/>
    <property type="match status" value="1"/>
</dbReference>
<feature type="domain" description="Mammalian cell entry C-terminal" evidence="2">
    <location>
        <begin position="123"/>
        <end position="230"/>
    </location>
</feature>
<dbReference type="InterPro" id="IPR005693">
    <property type="entry name" value="Mce"/>
</dbReference>
<dbReference type="PANTHER" id="PTHR33371:SF4">
    <property type="entry name" value="INTERMEMBRANE PHOSPHOLIPID TRANSPORT SYSTEM BINDING PROTEIN MLAD"/>
    <property type="match status" value="1"/>
</dbReference>
<protein>
    <submittedName>
        <fullName evidence="3">Phospholipid/cholesterol/gamma-HCH transport system substrate-binding protein</fullName>
    </submittedName>
</protein>
<organism evidence="3 4">
    <name type="scientific">Actinomadura algeriensis</name>
    <dbReference type="NCBI Taxonomy" id="1679523"/>
    <lineage>
        <taxon>Bacteria</taxon>
        <taxon>Bacillati</taxon>
        <taxon>Actinomycetota</taxon>
        <taxon>Actinomycetes</taxon>
        <taxon>Streptosporangiales</taxon>
        <taxon>Thermomonosporaceae</taxon>
        <taxon>Actinomadura</taxon>
    </lineage>
</organism>
<evidence type="ECO:0000259" key="1">
    <source>
        <dbReference type="Pfam" id="PF02470"/>
    </source>
</evidence>
<dbReference type="Pfam" id="PF11887">
    <property type="entry name" value="Mce4_CUP1"/>
    <property type="match status" value="1"/>
</dbReference>
<evidence type="ECO:0000313" key="3">
    <source>
        <dbReference type="EMBL" id="MBE1533122.1"/>
    </source>
</evidence>
<gene>
    <name evidence="3" type="ORF">H4W34_002955</name>
</gene>
<feature type="domain" description="Mce/MlaD" evidence="1">
    <location>
        <begin position="37"/>
        <end position="114"/>
    </location>
</feature>
<reference evidence="3 4" key="1">
    <citation type="submission" date="2020-10" db="EMBL/GenBank/DDBJ databases">
        <title>Sequencing the genomes of 1000 actinobacteria strains.</title>
        <authorList>
            <person name="Klenk H.-P."/>
        </authorList>
    </citation>
    <scope>NUCLEOTIDE SEQUENCE [LARGE SCALE GENOMIC DNA]</scope>
    <source>
        <strain evidence="3 4">DSM 46744</strain>
    </source>
</reference>
<dbReference type="Proteomes" id="UP000627838">
    <property type="component" value="Unassembled WGS sequence"/>
</dbReference>
<dbReference type="Pfam" id="PF02470">
    <property type="entry name" value="MlaD"/>
    <property type="match status" value="1"/>
</dbReference>
<accession>A0ABR9JRC8</accession>
<evidence type="ECO:0000259" key="2">
    <source>
        <dbReference type="Pfam" id="PF11887"/>
    </source>
</evidence>
<dbReference type="EMBL" id="JADBDZ010000001">
    <property type="protein sequence ID" value="MBE1533122.1"/>
    <property type="molecule type" value="Genomic_DNA"/>
</dbReference>
<sequence length="340" mass="35100">MNHDIPLRRALLISLLTVLLTALAVYLLVTKPFQAEGTRLTAVFGQAGQGLGDGAPVKVRGVTVGSVERMELTGAGRARLTLHLNPGVRVPTTVSASIEPASAFGPKFVELTPGEGEHDGPFLASGASIDRTSDPQDLSNLLAQADETLSAVNPTEVATIVHTVAQGLNGQGVRLGETIDQVSVLTNVAHRRRAEAREFLIDAAGLTGTLAANGTGDDIVAVGGDANTLIEETAAGGTGRLGEFADEISELSGLVSHGFDERGGQLREGFRSGERAAAVIYAQLGLVGDAVRTGGGLLPLYGELTSLAGPEGKNYIRTQGLLPTDPCRLIVGICDAQGGR</sequence>
<evidence type="ECO:0000313" key="4">
    <source>
        <dbReference type="Proteomes" id="UP000627838"/>
    </source>
</evidence>
<name>A0ABR9JRC8_9ACTN</name>
<dbReference type="PANTHER" id="PTHR33371">
    <property type="entry name" value="INTERMEMBRANE PHOSPHOLIPID TRANSPORT SYSTEM BINDING PROTEIN MLAD-RELATED"/>
    <property type="match status" value="1"/>
</dbReference>
<dbReference type="InterPro" id="IPR052336">
    <property type="entry name" value="MlaD_Phospholipid_Transporter"/>
</dbReference>
<keyword evidence="4" id="KW-1185">Reference proteome</keyword>
<dbReference type="InterPro" id="IPR024516">
    <property type="entry name" value="Mce_C"/>
</dbReference>
<dbReference type="InterPro" id="IPR003399">
    <property type="entry name" value="Mce/MlaD"/>
</dbReference>
<comment type="caution">
    <text evidence="3">The sequence shown here is derived from an EMBL/GenBank/DDBJ whole genome shotgun (WGS) entry which is preliminary data.</text>
</comment>